<organism evidence="1 2">
    <name type="scientific">Stakelama tenebrarum</name>
    <dbReference type="NCBI Taxonomy" id="2711215"/>
    <lineage>
        <taxon>Bacteria</taxon>
        <taxon>Pseudomonadati</taxon>
        <taxon>Pseudomonadota</taxon>
        <taxon>Alphaproteobacteria</taxon>
        <taxon>Sphingomonadales</taxon>
        <taxon>Sphingomonadaceae</taxon>
        <taxon>Stakelama</taxon>
    </lineage>
</organism>
<dbReference type="RefSeq" id="WP_165326454.1">
    <property type="nucleotide sequence ID" value="NZ_CP049109.1"/>
</dbReference>
<sequence>MMLAVPNGAAAQDSEALQFVVKDVRGAGANSVRFAAAQGTQERPNLVLLGGNPEVWPTIRQAVIQSERNGYPVRAILVGPMDAAPSLEIYAKGHHVTNPIDPFEITQAELVTLIRDIHREYYER</sequence>
<reference evidence="1 2" key="1">
    <citation type="submission" date="2020-02" db="EMBL/GenBank/DDBJ databases">
        <authorList>
            <person name="Zheng R.K."/>
            <person name="Sun C.M."/>
        </authorList>
    </citation>
    <scope>NUCLEOTIDE SEQUENCE [LARGE SCALE GENOMIC DNA]</scope>
    <source>
        <strain evidence="2">zrk23</strain>
    </source>
</reference>
<accession>A0A6G6Y3D0</accession>
<dbReference type="KEGG" id="spzr:G5C33_06410"/>
<dbReference type="Proteomes" id="UP000501568">
    <property type="component" value="Chromosome"/>
</dbReference>
<gene>
    <name evidence="1" type="ORF">G5C33_06410</name>
</gene>
<protein>
    <submittedName>
        <fullName evidence="1">Uncharacterized protein</fullName>
    </submittedName>
</protein>
<keyword evidence="2" id="KW-1185">Reference proteome</keyword>
<proteinExistence type="predicted"/>
<evidence type="ECO:0000313" key="2">
    <source>
        <dbReference type="Proteomes" id="UP000501568"/>
    </source>
</evidence>
<evidence type="ECO:0000313" key="1">
    <source>
        <dbReference type="EMBL" id="QIG79454.1"/>
    </source>
</evidence>
<dbReference type="EMBL" id="CP049109">
    <property type="protein sequence ID" value="QIG79454.1"/>
    <property type="molecule type" value="Genomic_DNA"/>
</dbReference>
<name>A0A6G6Y3D0_9SPHN</name>
<dbReference type="AlphaFoldDB" id="A0A6G6Y3D0"/>